<reference evidence="10" key="2">
    <citation type="journal article" date="2021" name="PeerJ">
        <title>Extensive microbial diversity within the chicken gut microbiome revealed by metagenomics and culture.</title>
        <authorList>
            <person name="Gilroy R."/>
            <person name="Ravi A."/>
            <person name="Getino M."/>
            <person name="Pursley I."/>
            <person name="Horton D.L."/>
            <person name="Alikhan N.F."/>
            <person name="Baker D."/>
            <person name="Gharbi K."/>
            <person name="Hall N."/>
            <person name="Watson M."/>
            <person name="Adriaenssens E.M."/>
            <person name="Foster-Nyarko E."/>
            <person name="Jarju S."/>
            <person name="Secka A."/>
            <person name="Antonio M."/>
            <person name="Oren A."/>
            <person name="Chaudhuri R.R."/>
            <person name="La Ragione R."/>
            <person name="Hildebrand F."/>
            <person name="Pallen M.J."/>
        </authorList>
    </citation>
    <scope>NUCLEOTIDE SEQUENCE</scope>
    <source>
        <strain evidence="10">ChiGjej2B2-12916</strain>
    </source>
</reference>
<dbReference type="SUPFAM" id="SSF53697">
    <property type="entry name" value="SIS domain"/>
    <property type="match status" value="1"/>
</dbReference>
<dbReference type="InterPro" id="IPR035476">
    <property type="entry name" value="SIS_PGI_1"/>
</dbReference>
<dbReference type="NCBIfam" id="NF010697">
    <property type="entry name" value="PRK14097.1"/>
    <property type="match status" value="1"/>
</dbReference>
<dbReference type="AlphaFoldDB" id="A0A9D0YQS5"/>
<dbReference type="GO" id="GO:0048029">
    <property type="term" value="F:monosaccharide binding"/>
    <property type="evidence" value="ECO:0007669"/>
    <property type="project" value="TreeGrafter"/>
</dbReference>
<dbReference type="InterPro" id="IPR018189">
    <property type="entry name" value="Phosphoglucose_isomerase_CS"/>
</dbReference>
<dbReference type="InterPro" id="IPR001672">
    <property type="entry name" value="G6P_Isomerase"/>
</dbReference>
<dbReference type="FunFam" id="3.40.50.10490:FF:000016">
    <property type="entry name" value="Glucose-6-phosphate isomerase"/>
    <property type="match status" value="1"/>
</dbReference>
<evidence type="ECO:0000256" key="3">
    <source>
        <dbReference type="ARBA" id="ARBA00022432"/>
    </source>
</evidence>
<dbReference type="HAMAP" id="MF_00473">
    <property type="entry name" value="G6P_isomerase"/>
    <property type="match status" value="1"/>
</dbReference>
<dbReference type="GO" id="GO:0006094">
    <property type="term" value="P:gluconeogenesis"/>
    <property type="evidence" value="ECO:0007669"/>
    <property type="project" value="UniProtKB-UniRule"/>
</dbReference>
<evidence type="ECO:0000256" key="8">
    <source>
        <dbReference type="HAMAP-Rule" id="MF_00473"/>
    </source>
</evidence>
<dbReference type="PANTHER" id="PTHR11469">
    <property type="entry name" value="GLUCOSE-6-PHOSPHATE ISOMERASE"/>
    <property type="match status" value="1"/>
</dbReference>
<dbReference type="PROSITE" id="PS51463">
    <property type="entry name" value="P_GLUCOSE_ISOMERASE_3"/>
    <property type="match status" value="1"/>
</dbReference>
<dbReference type="GO" id="GO:0006096">
    <property type="term" value="P:glycolytic process"/>
    <property type="evidence" value="ECO:0007669"/>
    <property type="project" value="UniProtKB-UniRule"/>
</dbReference>
<dbReference type="EMBL" id="DVFO01000013">
    <property type="protein sequence ID" value="HIQ60299.1"/>
    <property type="molecule type" value="Genomic_DNA"/>
</dbReference>
<dbReference type="InterPro" id="IPR035482">
    <property type="entry name" value="SIS_PGI_2"/>
</dbReference>
<keyword evidence="4 8" id="KW-0963">Cytoplasm</keyword>
<dbReference type="PROSITE" id="PS00765">
    <property type="entry name" value="P_GLUCOSE_ISOMERASE_1"/>
    <property type="match status" value="1"/>
</dbReference>
<evidence type="ECO:0000256" key="2">
    <source>
        <dbReference type="ARBA" id="ARBA00006604"/>
    </source>
</evidence>
<dbReference type="InterPro" id="IPR046348">
    <property type="entry name" value="SIS_dom_sf"/>
</dbReference>
<dbReference type="Proteomes" id="UP000886879">
    <property type="component" value="Unassembled WGS sequence"/>
</dbReference>
<protein>
    <recommendedName>
        <fullName evidence="8">Glucose-6-phosphate isomerase</fullName>
        <shortName evidence="8">GPI</shortName>
        <ecNumber evidence="8">5.3.1.9</ecNumber>
    </recommendedName>
    <alternativeName>
        <fullName evidence="8">Phosphoglucose isomerase</fullName>
        <shortName evidence="8">PGI</shortName>
    </alternativeName>
    <alternativeName>
        <fullName evidence="8">Phosphohexose isomerase</fullName>
        <shortName evidence="8">PHI</shortName>
    </alternativeName>
</protein>
<reference evidence="10" key="1">
    <citation type="submission" date="2020-10" db="EMBL/GenBank/DDBJ databases">
        <authorList>
            <person name="Gilroy R."/>
        </authorList>
    </citation>
    <scope>NUCLEOTIDE SEQUENCE</scope>
    <source>
        <strain evidence="10">ChiGjej2B2-12916</strain>
    </source>
</reference>
<dbReference type="GO" id="GO:0005829">
    <property type="term" value="C:cytosol"/>
    <property type="evidence" value="ECO:0007669"/>
    <property type="project" value="TreeGrafter"/>
</dbReference>
<keyword evidence="3 8" id="KW-0312">Gluconeogenesis</keyword>
<dbReference type="Gene3D" id="3.40.50.10490">
    <property type="entry name" value="Glucose-6-phosphate isomerase like protein, domain 1"/>
    <property type="match status" value="2"/>
</dbReference>
<comment type="caution">
    <text evidence="10">The sequence shown here is derived from an EMBL/GenBank/DDBJ whole genome shotgun (WGS) entry which is preliminary data.</text>
</comment>
<dbReference type="PANTHER" id="PTHR11469:SF1">
    <property type="entry name" value="GLUCOSE-6-PHOSPHATE ISOMERASE"/>
    <property type="match status" value="1"/>
</dbReference>
<dbReference type="GO" id="GO:0097367">
    <property type="term" value="F:carbohydrate derivative binding"/>
    <property type="evidence" value="ECO:0007669"/>
    <property type="project" value="InterPro"/>
</dbReference>
<evidence type="ECO:0000313" key="10">
    <source>
        <dbReference type="EMBL" id="HIQ60299.1"/>
    </source>
</evidence>
<dbReference type="PRINTS" id="PR00662">
    <property type="entry name" value="G6PISOMERASE"/>
</dbReference>
<evidence type="ECO:0000256" key="5">
    <source>
        <dbReference type="ARBA" id="ARBA00023152"/>
    </source>
</evidence>
<dbReference type="GO" id="GO:0051156">
    <property type="term" value="P:glucose 6-phosphate metabolic process"/>
    <property type="evidence" value="ECO:0007669"/>
    <property type="project" value="TreeGrafter"/>
</dbReference>
<evidence type="ECO:0000256" key="4">
    <source>
        <dbReference type="ARBA" id="ARBA00022490"/>
    </source>
</evidence>
<comment type="pathway">
    <text evidence="1 8 9">Carbohydrate degradation; glycolysis; D-glyceraldehyde 3-phosphate and glycerone phosphate from D-glucose: step 2/4.</text>
</comment>
<evidence type="ECO:0000256" key="9">
    <source>
        <dbReference type="RuleBase" id="RU000612"/>
    </source>
</evidence>
<accession>A0A9D0YQS5</accession>
<comment type="pathway">
    <text evidence="8">Carbohydrate biosynthesis; gluconeogenesis.</text>
</comment>
<dbReference type="PROSITE" id="PS00174">
    <property type="entry name" value="P_GLUCOSE_ISOMERASE_2"/>
    <property type="match status" value="1"/>
</dbReference>
<dbReference type="Pfam" id="PF00342">
    <property type="entry name" value="PGI"/>
    <property type="match status" value="1"/>
</dbReference>
<dbReference type="CDD" id="cd05016">
    <property type="entry name" value="SIS_PGI_2"/>
    <property type="match status" value="1"/>
</dbReference>
<proteinExistence type="inferred from homology"/>
<dbReference type="GO" id="GO:0004347">
    <property type="term" value="F:glucose-6-phosphate isomerase activity"/>
    <property type="evidence" value="ECO:0007669"/>
    <property type="project" value="UniProtKB-UniRule"/>
</dbReference>
<evidence type="ECO:0000256" key="6">
    <source>
        <dbReference type="ARBA" id="ARBA00023235"/>
    </source>
</evidence>
<gene>
    <name evidence="8" type="primary">pgi</name>
    <name evidence="10" type="ORF">IAD31_01665</name>
</gene>
<comment type="caution">
    <text evidence="8">Lacks conserved residue(s) required for the propagation of feature annotation.</text>
</comment>
<sequence length="420" mass="46237">MLTLDLSHLDGFVSQEQLTAMTDEVAAAHAKLYDSSAPGSDFTGWVRLPEAYDKEEFDRILKAAKKIRSDSEVLVVIGIGGSYLGARTALEIFPSDGPEICFVGCSLSPNEIQKVMRRIGNRSWSINVISKSGGTIEPAIAFRIFREHLEKKYGAEANSRIYATTDKARGALKSVADKNGWETFVIPDEVGGRFSVLTAVGLLPIAVSGTDINELMAGAAEAMEKYDLRSMDNPVWQYVAARNLLYRQGKKIEIFCNYEPSYTFFGEWLKQLFGESEGKDGKGIFPASVQLTTDLHSMGQFIQDGERILFETVLYVDDTGCDVAVPHCDDDGDNLNYLAGKPMSFVREMAFQGTLAAHHDGGAPAMVLRSPKMNARTLGELFYFFELSCGISGHVLQVNPFNQPGVEAYKKNMFALLGRP</sequence>
<comment type="catalytic activity">
    <reaction evidence="7 8 9">
        <text>alpha-D-glucose 6-phosphate = beta-D-fructose 6-phosphate</text>
        <dbReference type="Rhea" id="RHEA:11816"/>
        <dbReference type="ChEBI" id="CHEBI:57634"/>
        <dbReference type="ChEBI" id="CHEBI:58225"/>
        <dbReference type="EC" id="5.3.1.9"/>
    </reaction>
</comment>
<dbReference type="CDD" id="cd05015">
    <property type="entry name" value="SIS_PGI_1"/>
    <property type="match status" value="1"/>
</dbReference>
<name>A0A9D0YQS5_9FIRM</name>
<evidence type="ECO:0000256" key="1">
    <source>
        <dbReference type="ARBA" id="ARBA00004926"/>
    </source>
</evidence>
<organism evidence="10 11">
    <name type="scientific">Candidatus Enterenecus faecium</name>
    <dbReference type="NCBI Taxonomy" id="2840780"/>
    <lineage>
        <taxon>Bacteria</taxon>
        <taxon>Bacillati</taxon>
        <taxon>Bacillota</taxon>
        <taxon>Clostridia</taxon>
        <taxon>Eubacteriales</taxon>
        <taxon>Candidatus Enterenecus</taxon>
    </lineage>
</organism>
<dbReference type="EC" id="5.3.1.9" evidence="8"/>
<comment type="subcellular location">
    <subcellularLocation>
        <location evidence="8">Cytoplasm</location>
    </subcellularLocation>
</comment>
<comment type="function">
    <text evidence="8">Catalyzes the reversible isomerization of glucose-6-phosphate to fructose-6-phosphate.</text>
</comment>
<feature type="active site" description="Proton donor" evidence="8">
    <location>
        <position position="275"/>
    </location>
</feature>
<keyword evidence="6 8" id="KW-0413">Isomerase</keyword>
<evidence type="ECO:0000256" key="7">
    <source>
        <dbReference type="ARBA" id="ARBA00029321"/>
    </source>
</evidence>
<evidence type="ECO:0000313" key="11">
    <source>
        <dbReference type="Proteomes" id="UP000886879"/>
    </source>
</evidence>
<feature type="active site" evidence="8">
    <location>
        <position position="410"/>
    </location>
</feature>
<keyword evidence="5 8" id="KW-0324">Glycolysis</keyword>
<comment type="similarity">
    <text evidence="2 8 9">Belongs to the GPI family.</text>
</comment>